<feature type="domain" description="Major facilitator superfamily (MFS) profile" evidence="2">
    <location>
        <begin position="14"/>
        <end position="392"/>
    </location>
</feature>
<sequence length="398" mass="41448">MRTDDQERPDGRRSWLVAIVGAVAMVFTFGTPLSYGIFREPFSDAFGVSPLALSGVFAVMLFTFFIGSGLVGVFGTRLDSRLVLLACSLVTGLLAPALYLVESIAGLAVVFAFLGLALGTAFVLLASVVPRWFDRRRGAATGLIFVGNGLGLTVLPPIWQFVLAELGVRPGFLLVMSVTAVAFLLAGLVCRRPRWAEQSTATAGELLEWLARLGGTRTFQLLFVGIALSFAWYQLLAAYAVDLFAHRGLTEAGASAAFGLIGGVSIISRIGSGYLADVVGSRRAFLASLTAAAAGIGLLFAPADSMLPIAIFLIGLGLGGSATLYIPLVMTIYSPEKDTAIVGVFNIAIGVTALAMPPLGTASVAYTGSFTIAIALTFAAVLVGLWSTAAGTARPSHV</sequence>
<keyword evidence="1" id="KW-0812">Transmembrane</keyword>
<keyword evidence="1" id="KW-0472">Membrane</keyword>
<feature type="transmembrane region" description="Helical" evidence="1">
    <location>
        <begin position="50"/>
        <end position="75"/>
    </location>
</feature>
<dbReference type="STRING" id="1227497.C491_17989"/>
<accession>L9X1S7</accession>
<gene>
    <name evidence="3" type="ORF">C491_17989</name>
</gene>
<feature type="transmembrane region" description="Helical" evidence="1">
    <location>
        <begin position="365"/>
        <end position="386"/>
    </location>
</feature>
<dbReference type="PANTHER" id="PTHR11360">
    <property type="entry name" value="MONOCARBOXYLATE TRANSPORTER"/>
    <property type="match status" value="1"/>
</dbReference>
<feature type="transmembrane region" description="Helical" evidence="1">
    <location>
        <begin position="340"/>
        <end position="359"/>
    </location>
</feature>
<feature type="transmembrane region" description="Helical" evidence="1">
    <location>
        <begin position="15"/>
        <end position="38"/>
    </location>
</feature>
<organism evidence="3 4">
    <name type="scientific">Natronococcus amylolyticus DSM 10524</name>
    <dbReference type="NCBI Taxonomy" id="1227497"/>
    <lineage>
        <taxon>Archaea</taxon>
        <taxon>Methanobacteriati</taxon>
        <taxon>Methanobacteriota</taxon>
        <taxon>Stenosarchaea group</taxon>
        <taxon>Halobacteria</taxon>
        <taxon>Halobacteriales</taxon>
        <taxon>Natrialbaceae</taxon>
        <taxon>Natronococcus</taxon>
    </lineage>
</organism>
<dbReference type="InterPro" id="IPR011701">
    <property type="entry name" value="MFS"/>
</dbReference>
<evidence type="ECO:0000256" key="1">
    <source>
        <dbReference type="SAM" id="Phobius"/>
    </source>
</evidence>
<name>L9X1S7_9EURY</name>
<dbReference type="SUPFAM" id="SSF103473">
    <property type="entry name" value="MFS general substrate transporter"/>
    <property type="match status" value="1"/>
</dbReference>
<dbReference type="eggNOG" id="arCOG00147">
    <property type="taxonomic scope" value="Archaea"/>
</dbReference>
<feature type="transmembrane region" description="Helical" evidence="1">
    <location>
        <begin position="253"/>
        <end position="272"/>
    </location>
</feature>
<dbReference type="InterPro" id="IPR036259">
    <property type="entry name" value="MFS_trans_sf"/>
</dbReference>
<feature type="transmembrane region" description="Helical" evidence="1">
    <location>
        <begin position="221"/>
        <end position="241"/>
    </location>
</feature>
<keyword evidence="1" id="KW-1133">Transmembrane helix</keyword>
<dbReference type="Pfam" id="PF07690">
    <property type="entry name" value="MFS_1"/>
    <property type="match status" value="1"/>
</dbReference>
<dbReference type="GO" id="GO:0022857">
    <property type="term" value="F:transmembrane transporter activity"/>
    <property type="evidence" value="ECO:0007669"/>
    <property type="project" value="InterPro"/>
</dbReference>
<dbReference type="InterPro" id="IPR020846">
    <property type="entry name" value="MFS_dom"/>
</dbReference>
<dbReference type="AlphaFoldDB" id="L9X1S7"/>
<dbReference type="Gene3D" id="1.20.1250.20">
    <property type="entry name" value="MFS general substrate transporter like domains"/>
    <property type="match status" value="2"/>
</dbReference>
<feature type="transmembrane region" description="Helical" evidence="1">
    <location>
        <begin position="284"/>
        <end position="303"/>
    </location>
</feature>
<proteinExistence type="predicted"/>
<feature type="transmembrane region" description="Helical" evidence="1">
    <location>
        <begin position="107"/>
        <end position="128"/>
    </location>
</feature>
<feature type="transmembrane region" description="Helical" evidence="1">
    <location>
        <begin position="82"/>
        <end position="101"/>
    </location>
</feature>
<feature type="transmembrane region" description="Helical" evidence="1">
    <location>
        <begin position="309"/>
        <end position="328"/>
    </location>
</feature>
<evidence type="ECO:0000313" key="3">
    <source>
        <dbReference type="EMBL" id="ELY54518.1"/>
    </source>
</evidence>
<dbReference type="PANTHER" id="PTHR11360:SF284">
    <property type="entry name" value="EG:103B4.3 PROTEIN-RELATED"/>
    <property type="match status" value="1"/>
</dbReference>
<dbReference type="PROSITE" id="PS50850">
    <property type="entry name" value="MFS"/>
    <property type="match status" value="1"/>
</dbReference>
<reference evidence="3 4" key="1">
    <citation type="journal article" date="2014" name="PLoS Genet.">
        <title>Phylogenetically driven sequencing of extremely halophilic archaea reveals strategies for static and dynamic osmo-response.</title>
        <authorList>
            <person name="Becker E.A."/>
            <person name="Seitzer P.M."/>
            <person name="Tritt A."/>
            <person name="Larsen D."/>
            <person name="Krusor M."/>
            <person name="Yao A.I."/>
            <person name="Wu D."/>
            <person name="Madern D."/>
            <person name="Eisen J.A."/>
            <person name="Darling A.E."/>
            <person name="Facciotti M.T."/>
        </authorList>
    </citation>
    <scope>NUCLEOTIDE SEQUENCE [LARGE SCALE GENOMIC DNA]</scope>
    <source>
        <strain evidence="3 4">DSM 10524</strain>
    </source>
</reference>
<dbReference type="PATRIC" id="fig|1227497.3.peg.3668"/>
<evidence type="ECO:0000259" key="2">
    <source>
        <dbReference type="PROSITE" id="PS50850"/>
    </source>
</evidence>
<dbReference type="Proteomes" id="UP000011688">
    <property type="component" value="Unassembled WGS sequence"/>
</dbReference>
<dbReference type="RefSeq" id="WP_005558735.1">
    <property type="nucleotide sequence ID" value="NZ_AOIB01000036.1"/>
</dbReference>
<dbReference type="InterPro" id="IPR050327">
    <property type="entry name" value="Proton-linked_MCT"/>
</dbReference>
<dbReference type="EMBL" id="AOIB01000036">
    <property type="protein sequence ID" value="ELY54518.1"/>
    <property type="molecule type" value="Genomic_DNA"/>
</dbReference>
<comment type="caution">
    <text evidence="3">The sequence shown here is derived from an EMBL/GenBank/DDBJ whole genome shotgun (WGS) entry which is preliminary data.</text>
</comment>
<keyword evidence="4" id="KW-1185">Reference proteome</keyword>
<protein>
    <submittedName>
        <fullName evidence="3">Major facilitator superfamily protein</fullName>
    </submittedName>
</protein>
<feature type="transmembrane region" description="Helical" evidence="1">
    <location>
        <begin position="171"/>
        <end position="190"/>
    </location>
</feature>
<feature type="transmembrane region" description="Helical" evidence="1">
    <location>
        <begin position="140"/>
        <end position="159"/>
    </location>
</feature>
<evidence type="ECO:0000313" key="4">
    <source>
        <dbReference type="Proteomes" id="UP000011688"/>
    </source>
</evidence>
<dbReference type="OrthoDB" id="359492at2157"/>